<gene>
    <name evidence="2" type="ordered locus">BURPS1710b_2140</name>
</gene>
<accession>Q3JSB8</accession>
<evidence type="ECO:0000256" key="1">
    <source>
        <dbReference type="SAM" id="MobiDB-lite"/>
    </source>
</evidence>
<feature type="region of interest" description="Disordered" evidence="1">
    <location>
        <begin position="284"/>
        <end position="335"/>
    </location>
</feature>
<feature type="region of interest" description="Disordered" evidence="1">
    <location>
        <begin position="1143"/>
        <end position="1166"/>
    </location>
</feature>
<feature type="compositionally biased region" description="Basic and acidic residues" evidence="1">
    <location>
        <begin position="945"/>
        <end position="975"/>
    </location>
</feature>
<feature type="compositionally biased region" description="Low complexity" evidence="1">
    <location>
        <begin position="323"/>
        <end position="335"/>
    </location>
</feature>
<dbReference type="Proteomes" id="UP000002700">
    <property type="component" value="Chromosome I"/>
</dbReference>
<dbReference type="EMBL" id="CP000124">
    <property type="protein sequence ID" value="ABA49703.1"/>
    <property type="molecule type" value="Genomic_DNA"/>
</dbReference>
<feature type="compositionally biased region" description="Basic residues" evidence="1">
    <location>
        <begin position="53"/>
        <end position="72"/>
    </location>
</feature>
<feature type="compositionally biased region" description="Basic and acidic residues" evidence="1">
    <location>
        <begin position="135"/>
        <end position="148"/>
    </location>
</feature>
<feature type="compositionally biased region" description="Basic residues" evidence="1">
    <location>
        <begin position="239"/>
        <end position="250"/>
    </location>
</feature>
<dbReference type="EnsemblBacteria" id="ABA49703">
    <property type="protein sequence ID" value="ABA49703"/>
    <property type="gene ID" value="BURPS1710b_2140"/>
</dbReference>
<feature type="region of interest" description="Disordered" evidence="1">
    <location>
        <begin position="127"/>
        <end position="191"/>
    </location>
</feature>
<protein>
    <submittedName>
        <fullName evidence="2">Uncharacterized protein</fullName>
    </submittedName>
</protein>
<feature type="region of interest" description="Disordered" evidence="1">
    <location>
        <begin position="233"/>
        <end position="252"/>
    </location>
</feature>
<feature type="region of interest" description="Disordered" evidence="1">
    <location>
        <begin position="388"/>
        <end position="423"/>
    </location>
</feature>
<evidence type="ECO:0000313" key="2">
    <source>
        <dbReference type="EMBL" id="ABA49703.1"/>
    </source>
</evidence>
<feature type="compositionally biased region" description="Basic and acidic residues" evidence="1">
    <location>
        <begin position="33"/>
        <end position="52"/>
    </location>
</feature>
<feature type="compositionally biased region" description="Basic residues" evidence="1">
    <location>
        <begin position="298"/>
        <end position="313"/>
    </location>
</feature>
<reference evidence="2 3" key="1">
    <citation type="submission" date="2005-09" db="EMBL/GenBank/DDBJ databases">
        <authorList>
            <person name="Woods D.E."/>
            <person name="Nierman W.C."/>
        </authorList>
    </citation>
    <scope>NUCLEOTIDE SEQUENCE [LARGE SCALE GENOMIC DNA]</scope>
    <source>
        <strain evidence="2 3">1710b</strain>
    </source>
</reference>
<feature type="region of interest" description="Disordered" evidence="1">
    <location>
        <begin position="945"/>
        <end position="976"/>
    </location>
</feature>
<dbReference type="HOGENOM" id="CLU_271340_0_0_4"/>
<proteinExistence type="predicted"/>
<evidence type="ECO:0000313" key="3">
    <source>
        <dbReference type="Proteomes" id="UP000002700"/>
    </source>
</evidence>
<feature type="compositionally biased region" description="Basic and acidic residues" evidence="1">
    <location>
        <begin position="1143"/>
        <end position="1162"/>
    </location>
</feature>
<dbReference type="KEGG" id="bpm:BURPS1710b_2140"/>
<organism evidence="2 3">
    <name type="scientific">Burkholderia pseudomallei (strain 1710b)</name>
    <dbReference type="NCBI Taxonomy" id="320372"/>
    <lineage>
        <taxon>Bacteria</taxon>
        <taxon>Pseudomonadati</taxon>
        <taxon>Pseudomonadota</taxon>
        <taxon>Betaproteobacteria</taxon>
        <taxon>Burkholderiales</taxon>
        <taxon>Burkholderiaceae</taxon>
        <taxon>Burkholderia</taxon>
        <taxon>pseudomallei group</taxon>
    </lineage>
</organism>
<feature type="compositionally biased region" description="Low complexity" evidence="1">
    <location>
        <begin position="451"/>
        <end position="474"/>
    </location>
</feature>
<feature type="region of interest" description="Disordered" evidence="1">
    <location>
        <begin position="450"/>
        <end position="474"/>
    </location>
</feature>
<feature type="region of interest" description="Disordered" evidence="1">
    <location>
        <begin position="25"/>
        <end position="72"/>
    </location>
</feature>
<feature type="compositionally biased region" description="Gly residues" evidence="1">
    <location>
        <begin position="284"/>
        <end position="296"/>
    </location>
</feature>
<name>Q3JSB8_BURP1</name>
<dbReference type="AlphaFoldDB" id="Q3JSB8"/>
<sequence length="1195" mass="132958">MVLAIARSPRFPIAAAPLQFCSRRAPPARRRCGHENETHRLSVSRRGDDGRRQHGRREPHRGRRPAALHGRRAALSDRFAAAVRADARAAAALAAPRAARARAARRAGGVRRRRLYGAADRRHAPVVARRRGRDARHAAGDVDADRGRRAARAADAARLGRGRARDGRRAARHAHAGPHDAVDAGARGRRARARGGRVRGRLHFAEPPACRAARAAHPVERDVGGRLRARARAGGVRMARGHGRRVATRRARGDRVLRARADRARLSVLVRRFRAHERHRGGVVHGRGAGLGGAVRGGRVRRAARPNAARRHRDGGGGGAGGRDPAALRRASSTRSRCGEFARSRLMRVAARGDHSRTARACRQILGSSLATGRAERPPRAYRTIDRKSAAGGAGIAGPPSMPRLSATPGQPTSPTSAAAISRSMSSRISIRLPFSPAIDPRSVMKPVSIAAPNSGAGRRSAAASSSTSLTASTTTPTVRAATFSTMTTVDVLYSAESSANFRRRSMIGTITPRRLITPLMNAGAFAMRVGSSYDRISCTRRMSIPYSSVPSRNVTNSCASRAASCPLMRAACGASRIAFIALSSSHWGCAPPSEGLPVVACGRGGGESRRRFVERRCGVRRARRGGGSRHAALRLRLGRRRVPRLRRRACGARAEERHGLRQMAPLLFERLRRGRRLLDERGVLLRDFVHLRDRLVHLLDAAALLAGRRGDLAHDVGHARDRLRDFGHRLARLARERRAVMDLLHRRVDQILDLLRRARRALREAAHFARDDREAAPLLARAGRLDGRIQREDVGLERDTLDDPGDFRDFLRALADVGHRVDDLPDHRTALLSDFRRVRRERARLLRVLRVLAHGRRQLLHAGGRFLQRRSLMLGARRQILVARRDLARTRRNAVRGGAHLPDQPHEARLHLAHRCEHAARRRRLRARDRAQIAVRDAPRDVAERRGFGAERAHQAPRDQDRRDHRRADRRRAQADQQQALARVVVGRFADHFLRAAARVFAVGVRRLDELSEQRAALVVHHRDRFVVPIVQRGVDDRERDRAVLRLDAVDVGDEAARLVVPVRRAREQFLQPAQMRLHVVLRLRHGGLFELDVGGLRHEHQIARGDRAPVHGRAYLLGRFRARADAAHVAGETVVRIAERVQRQDGHEQHESHQRTERKGQLRAHSHVLKVHGLPRFIRPRNVRCTMRRIATW</sequence>